<protein>
    <submittedName>
        <fullName evidence="1">Uncharacterized protein</fullName>
    </submittedName>
</protein>
<accession>A0A382I655</accession>
<sequence>MSLYDQFEHKIYINKKAYPQRL</sequence>
<reference evidence="1" key="1">
    <citation type="submission" date="2018-05" db="EMBL/GenBank/DDBJ databases">
        <authorList>
            <person name="Lanie J.A."/>
            <person name="Ng W.-L."/>
            <person name="Kazmierczak K.M."/>
            <person name="Andrzejewski T.M."/>
            <person name="Davidsen T.M."/>
            <person name="Wayne K.J."/>
            <person name="Tettelin H."/>
            <person name="Glass J.I."/>
            <person name="Rusch D."/>
            <person name="Podicherti R."/>
            <person name="Tsui H.-C.T."/>
            <person name="Winkler M.E."/>
        </authorList>
    </citation>
    <scope>NUCLEOTIDE SEQUENCE</scope>
</reference>
<organism evidence="1">
    <name type="scientific">marine metagenome</name>
    <dbReference type="NCBI Taxonomy" id="408172"/>
    <lineage>
        <taxon>unclassified sequences</taxon>
        <taxon>metagenomes</taxon>
        <taxon>ecological metagenomes</taxon>
    </lineage>
</organism>
<evidence type="ECO:0000313" key="1">
    <source>
        <dbReference type="EMBL" id="SVB95184.1"/>
    </source>
</evidence>
<dbReference type="AlphaFoldDB" id="A0A382I655"/>
<dbReference type="EMBL" id="UINC01065477">
    <property type="protein sequence ID" value="SVB95184.1"/>
    <property type="molecule type" value="Genomic_DNA"/>
</dbReference>
<proteinExistence type="predicted"/>
<gene>
    <name evidence="1" type="ORF">METZ01_LOCUS248038</name>
</gene>
<name>A0A382I655_9ZZZZ</name>